<gene>
    <name evidence="1" type="ORF">CLODIP_2_CD15662</name>
</gene>
<dbReference type="PANTHER" id="PTHR34035">
    <property type="entry name" value="TESTIS-EXPRESSED PROTEIN 47"/>
    <property type="match status" value="1"/>
</dbReference>
<name>A0A8S1DMS3_9INSE</name>
<dbReference type="InterPro" id="IPR055308">
    <property type="entry name" value="TEX47-like"/>
</dbReference>
<organism evidence="1 2">
    <name type="scientific">Cloeon dipterum</name>
    <dbReference type="NCBI Taxonomy" id="197152"/>
    <lineage>
        <taxon>Eukaryota</taxon>
        <taxon>Metazoa</taxon>
        <taxon>Ecdysozoa</taxon>
        <taxon>Arthropoda</taxon>
        <taxon>Hexapoda</taxon>
        <taxon>Insecta</taxon>
        <taxon>Pterygota</taxon>
        <taxon>Palaeoptera</taxon>
        <taxon>Ephemeroptera</taxon>
        <taxon>Pisciforma</taxon>
        <taxon>Baetidae</taxon>
        <taxon>Cloeon</taxon>
    </lineage>
</organism>
<dbReference type="AlphaFoldDB" id="A0A8S1DMS3"/>
<accession>A0A8S1DMS3</accession>
<reference evidence="1 2" key="1">
    <citation type="submission" date="2020-04" db="EMBL/GenBank/DDBJ databases">
        <authorList>
            <person name="Alioto T."/>
            <person name="Alioto T."/>
            <person name="Gomez Garrido J."/>
        </authorList>
    </citation>
    <scope>NUCLEOTIDE SEQUENCE [LARGE SCALE GENOMIC DNA]</scope>
</reference>
<keyword evidence="2" id="KW-1185">Reference proteome</keyword>
<dbReference type="EMBL" id="CADEPI010000268">
    <property type="protein sequence ID" value="CAB3382386.1"/>
    <property type="molecule type" value="Genomic_DNA"/>
</dbReference>
<dbReference type="OrthoDB" id="548795at2759"/>
<proteinExistence type="predicted"/>
<dbReference type="Proteomes" id="UP000494165">
    <property type="component" value="Unassembled WGS sequence"/>
</dbReference>
<evidence type="ECO:0000313" key="1">
    <source>
        <dbReference type="EMBL" id="CAB3382386.1"/>
    </source>
</evidence>
<protein>
    <submittedName>
        <fullName evidence="1">Uncharacterized protein</fullName>
    </submittedName>
</protein>
<sequence length="234" mass="26392">MGVKQQQQQLFFSFTSMYDVLLDNLQKSHMRVHLYRVIYIGEHSNERAEQLHEFFAECLARINRDALDALCALFIHYSRHFVLMLEGSEEDIVRHLTILTQSASVHAIGAIHVLIMLRANQRLLDPENGWRVLQLNPSAEAHMSTRRMSTGEPWQQARICVDKIFRLAGVLAAAQMSCVSGPLMDNAMVPDAGNLRQVIGTGLLQKCGDFAARLAPPSTLSNLNDHVWPPEDFS</sequence>
<evidence type="ECO:0000313" key="2">
    <source>
        <dbReference type="Proteomes" id="UP000494165"/>
    </source>
</evidence>
<dbReference type="PANTHER" id="PTHR34035:SF1">
    <property type="entry name" value="TESTIS-EXPRESSED PROTEIN 47"/>
    <property type="match status" value="1"/>
</dbReference>
<comment type="caution">
    <text evidence="1">The sequence shown here is derived from an EMBL/GenBank/DDBJ whole genome shotgun (WGS) entry which is preliminary data.</text>
</comment>